<evidence type="ECO:0000256" key="1">
    <source>
        <dbReference type="ARBA" id="ARBA00022679"/>
    </source>
</evidence>
<dbReference type="OrthoDB" id="513465at2"/>
<dbReference type="Pfam" id="PF11991">
    <property type="entry name" value="Trp_DMAT"/>
    <property type="match status" value="1"/>
</dbReference>
<dbReference type="SFLD" id="SFLDG01162">
    <property type="entry name" value="I"/>
    <property type="match status" value="1"/>
</dbReference>
<dbReference type="SFLD" id="SFLDS00036">
    <property type="entry name" value="Aromatic_Prenyltransferase"/>
    <property type="match status" value="1"/>
</dbReference>
<comment type="caution">
    <text evidence="2">The sequence shown here is derived from an EMBL/GenBank/DDBJ whole genome shotgun (WGS) entry which is preliminary data.</text>
</comment>
<protein>
    <submittedName>
        <fullName evidence="2">Prenyltransferase</fullName>
    </submittedName>
</protein>
<dbReference type="PATRIC" id="fig|1938.6.peg.4634"/>
<accession>A0A0L8K9S7</accession>
<evidence type="ECO:0000313" key="3">
    <source>
        <dbReference type="Proteomes" id="UP000037023"/>
    </source>
</evidence>
<organism evidence="2 3">
    <name type="scientific">Streptomyces viridochromogenes</name>
    <dbReference type="NCBI Taxonomy" id="1938"/>
    <lineage>
        <taxon>Bacteria</taxon>
        <taxon>Bacillati</taxon>
        <taxon>Actinomycetota</taxon>
        <taxon>Actinomycetes</taxon>
        <taxon>Kitasatosporales</taxon>
        <taxon>Streptomycetaceae</taxon>
        <taxon>Streptomyces</taxon>
    </lineage>
</organism>
<reference evidence="2 3" key="1">
    <citation type="submission" date="2015-06" db="EMBL/GenBank/DDBJ databases">
        <authorList>
            <person name="Hoefler B.C."/>
            <person name="Straight P.D."/>
        </authorList>
    </citation>
    <scope>NUCLEOTIDE SEQUENCE [LARGE SCALE GENOMIC DNA]</scope>
    <source>
        <strain evidence="2 3">NRRL 3427</strain>
    </source>
</reference>
<dbReference type="Proteomes" id="UP000037023">
    <property type="component" value="Unassembled WGS sequence"/>
</dbReference>
<name>A0A0L8K9S7_STRVR</name>
<evidence type="ECO:0000313" key="2">
    <source>
        <dbReference type="EMBL" id="KOG22544.1"/>
    </source>
</evidence>
<dbReference type="AlphaFoldDB" id="A0A0L8K9S7"/>
<proteinExistence type="predicted"/>
<gene>
    <name evidence="2" type="ORF">ADK34_21535</name>
</gene>
<sequence length="381" mass="41376">MHTRLSGGVPVTGLPLDILPDPRSGTLGAFTRAQLVRLCDVVGLSPADTETYAHTLVEALGPAAERSLALPPPTRTFLSDDHTPVEYSLSFSPGRAPALRVLVEPGYAADTRAQNGRIGLDVVRAMARRWDFSTERLDEIEDLFFPPQPKGPLALWIALELLPGGVPKVKVYLNPAASGAKRSTKTLRKALRRLGHKKAYKALPKADGHPFLALDLGHWETPRVKVYTRHLDLSASEAGNLSRTGSGPGPAEIQEFFRAAAATDDLDRRPGLSCHSFTEAETGRPSGFTLHIPVRDYARDDREVLDRAVDVLRGHGMDPLPLVRSLPALTTRRPKDGVGLIAYIALVHQQGHPPRVTAYLSSEAYAVRPPMKLPRRAAAGV</sequence>
<dbReference type="GO" id="GO:0016765">
    <property type="term" value="F:transferase activity, transferring alkyl or aryl (other than methyl) groups"/>
    <property type="evidence" value="ECO:0007669"/>
    <property type="project" value="InterPro"/>
</dbReference>
<dbReference type="EMBL" id="LGUP01000238">
    <property type="protein sequence ID" value="KOG22544.1"/>
    <property type="molecule type" value="Genomic_DNA"/>
</dbReference>
<dbReference type="InterPro" id="IPR017795">
    <property type="entry name" value="ABBA_NscD-like"/>
</dbReference>
<keyword evidence="1 2" id="KW-0808">Transferase</keyword>
<dbReference type="InterPro" id="IPR033964">
    <property type="entry name" value="ABBA"/>
</dbReference>
<dbReference type="GO" id="GO:0009820">
    <property type="term" value="P:alkaloid metabolic process"/>
    <property type="evidence" value="ECO:0007669"/>
    <property type="project" value="InterPro"/>
</dbReference>